<evidence type="ECO:0000313" key="2">
    <source>
        <dbReference type="Proteomes" id="UP000572540"/>
    </source>
</evidence>
<dbReference type="EMBL" id="JACCAU010000001">
    <property type="protein sequence ID" value="NYH18816.1"/>
    <property type="molecule type" value="Genomic_DNA"/>
</dbReference>
<proteinExistence type="predicted"/>
<evidence type="ECO:0000313" key="1">
    <source>
        <dbReference type="EMBL" id="NYH18816.1"/>
    </source>
</evidence>
<organism evidence="1 2">
    <name type="scientific">Paraburkholderia bryophila</name>
    <dbReference type="NCBI Taxonomy" id="420952"/>
    <lineage>
        <taxon>Bacteria</taxon>
        <taxon>Pseudomonadati</taxon>
        <taxon>Pseudomonadota</taxon>
        <taxon>Betaproteobacteria</taxon>
        <taxon>Burkholderiales</taxon>
        <taxon>Burkholderiaceae</taxon>
        <taxon>Paraburkholderia</taxon>
    </lineage>
</organism>
<reference evidence="1 2" key="1">
    <citation type="submission" date="2020-07" db="EMBL/GenBank/DDBJ databases">
        <title>Exploring microbial biodiversity for novel pathways involved in the catabolism of aromatic compounds derived from lignin.</title>
        <authorList>
            <person name="Elkins J."/>
        </authorList>
    </citation>
    <scope>NUCLEOTIDE SEQUENCE [LARGE SCALE GENOMIC DNA]</scope>
    <source>
        <strain evidence="1 2">H2C3B</strain>
    </source>
</reference>
<dbReference type="RefSeq" id="WP_179706244.1">
    <property type="nucleotide sequence ID" value="NZ_JACCAU010000001.1"/>
</dbReference>
<sequence length="227" mass="24560">MNRDSLATSESLLPMSGRWRCRPIRGFMMLMVHERSVGSPQVTADALRQSTAGSSSLADDVALAFQTETGRSTSAIALTAALDEKLERVRFLAMRGSAAAVLVLDVHEVGRAWPPCDWAAPLLQVRNRLADEGSRLFVALATPVETRGVRAVLRRARTRIVAHRIGRFCSHEGIGYLDVVSGAPERASLVAADFFHERVAVGVANKLASARFFCCDAFRIGPAPATT</sequence>
<dbReference type="Proteomes" id="UP000572540">
    <property type="component" value="Unassembled WGS sequence"/>
</dbReference>
<name>A0A7Z0B2B7_9BURK</name>
<accession>A0A7Z0B2B7</accession>
<protein>
    <submittedName>
        <fullName evidence="1">Uncharacterized protein</fullName>
    </submittedName>
</protein>
<comment type="caution">
    <text evidence="1">The sequence shown here is derived from an EMBL/GenBank/DDBJ whole genome shotgun (WGS) entry which is preliminary data.</text>
</comment>
<gene>
    <name evidence="1" type="ORF">GGD41_006044</name>
</gene>
<dbReference type="AlphaFoldDB" id="A0A7Z0B2B7"/>